<accession>A0A6G1DRK6</accession>
<evidence type="ECO:0000313" key="2">
    <source>
        <dbReference type="EMBL" id="KAF0915031.1"/>
    </source>
</evidence>
<sequence>MIQELDMRRITTAIKLLEIKERCARVDEAIQRNAGKGKAVEEAKPSRKDGPSTLKQPEQPRNQKKNK</sequence>
<evidence type="ECO:0000313" key="3">
    <source>
        <dbReference type="Proteomes" id="UP000479710"/>
    </source>
</evidence>
<dbReference type="Proteomes" id="UP000479710">
    <property type="component" value="Unassembled WGS sequence"/>
</dbReference>
<feature type="compositionally biased region" description="Basic and acidic residues" evidence="1">
    <location>
        <begin position="38"/>
        <end position="50"/>
    </location>
</feature>
<reference evidence="2 3" key="1">
    <citation type="submission" date="2019-11" db="EMBL/GenBank/DDBJ databases">
        <title>Whole genome sequence of Oryza granulata.</title>
        <authorList>
            <person name="Li W."/>
        </authorList>
    </citation>
    <scope>NUCLEOTIDE SEQUENCE [LARGE SCALE GENOMIC DNA]</scope>
    <source>
        <strain evidence="3">cv. Menghai</strain>
        <tissue evidence="2">Leaf</tissue>
    </source>
</reference>
<protein>
    <submittedName>
        <fullName evidence="2">Uncharacterized protein</fullName>
    </submittedName>
</protein>
<dbReference type="AlphaFoldDB" id="A0A6G1DRK6"/>
<organism evidence="2 3">
    <name type="scientific">Oryza meyeriana var. granulata</name>
    <dbReference type="NCBI Taxonomy" id="110450"/>
    <lineage>
        <taxon>Eukaryota</taxon>
        <taxon>Viridiplantae</taxon>
        <taxon>Streptophyta</taxon>
        <taxon>Embryophyta</taxon>
        <taxon>Tracheophyta</taxon>
        <taxon>Spermatophyta</taxon>
        <taxon>Magnoliopsida</taxon>
        <taxon>Liliopsida</taxon>
        <taxon>Poales</taxon>
        <taxon>Poaceae</taxon>
        <taxon>BOP clade</taxon>
        <taxon>Oryzoideae</taxon>
        <taxon>Oryzeae</taxon>
        <taxon>Oryzinae</taxon>
        <taxon>Oryza</taxon>
        <taxon>Oryza meyeriana</taxon>
    </lineage>
</organism>
<name>A0A6G1DRK6_9ORYZ</name>
<gene>
    <name evidence="2" type="ORF">E2562_033159</name>
</gene>
<keyword evidence="3" id="KW-1185">Reference proteome</keyword>
<feature type="region of interest" description="Disordered" evidence="1">
    <location>
        <begin position="30"/>
        <end position="67"/>
    </location>
</feature>
<dbReference type="EMBL" id="SPHZ02000006">
    <property type="protein sequence ID" value="KAF0915031.1"/>
    <property type="molecule type" value="Genomic_DNA"/>
</dbReference>
<proteinExistence type="predicted"/>
<evidence type="ECO:0000256" key="1">
    <source>
        <dbReference type="SAM" id="MobiDB-lite"/>
    </source>
</evidence>
<comment type="caution">
    <text evidence="2">The sequence shown here is derived from an EMBL/GenBank/DDBJ whole genome shotgun (WGS) entry which is preliminary data.</text>
</comment>